<dbReference type="Proteomes" id="UP000285636">
    <property type="component" value="Unassembled WGS sequence"/>
</dbReference>
<reference evidence="2 3" key="1">
    <citation type="submission" date="2016-10" db="EMBL/GenBank/DDBJ databases">
        <title>Comparative genome analysis of multiple Pseudomonas spp. focuses on biocontrol and plant growth promoting traits.</title>
        <authorList>
            <person name="Tao X.-Y."/>
            <person name="Taylor C.G."/>
        </authorList>
    </citation>
    <scope>NUCLEOTIDE SEQUENCE [LARGE SCALE GENOMIC DNA]</scope>
    <source>
        <strain evidence="2 3">38D7</strain>
    </source>
</reference>
<keyword evidence="1" id="KW-1133">Transmembrane helix</keyword>
<comment type="caution">
    <text evidence="2">The sequence shown here is derived from an EMBL/GenBank/DDBJ whole genome shotgun (WGS) entry which is preliminary data.</text>
</comment>
<evidence type="ECO:0000313" key="3">
    <source>
        <dbReference type="Proteomes" id="UP000285636"/>
    </source>
</evidence>
<keyword evidence="1" id="KW-0812">Transmembrane</keyword>
<protein>
    <submittedName>
        <fullName evidence="2">Uncharacterized protein</fullName>
    </submittedName>
</protein>
<dbReference type="EMBL" id="MOBK01000004">
    <property type="protein sequence ID" value="RON21940.1"/>
    <property type="molecule type" value="Genomic_DNA"/>
</dbReference>
<evidence type="ECO:0000256" key="1">
    <source>
        <dbReference type="SAM" id="Phobius"/>
    </source>
</evidence>
<accession>A0A423I8U8</accession>
<evidence type="ECO:0000313" key="2">
    <source>
        <dbReference type="EMBL" id="RON21940.1"/>
    </source>
</evidence>
<feature type="transmembrane region" description="Helical" evidence="1">
    <location>
        <begin position="20"/>
        <end position="37"/>
    </location>
</feature>
<sequence>MNRYRAAQLRISPLHIQQGLFAVLALLITLIAGQQFLRWEQSQQPVAPHVSIQHAAQTHFSAASSSQADLTPMRMMDVDQAQPLDEMPHQERWVF</sequence>
<name>A0A423I8U8_9PSED</name>
<keyword evidence="1" id="KW-0472">Membrane</keyword>
<dbReference type="RefSeq" id="WP_123433276.1">
    <property type="nucleotide sequence ID" value="NZ_MOBK01000004.1"/>
</dbReference>
<proteinExistence type="predicted"/>
<gene>
    <name evidence="2" type="ORF">BK660_10210</name>
</gene>
<dbReference type="AlphaFoldDB" id="A0A423I8U8"/>
<organism evidence="2 3">
    <name type="scientific">Pseudomonas brassicacearum</name>
    <dbReference type="NCBI Taxonomy" id="930166"/>
    <lineage>
        <taxon>Bacteria</taxon>
        <taxon>Pseudomonadati</taxon>
        <taxon>Pseudomonadota</taxon>
        <taxon>Gammaproteobacteria</taxon>
        <taxon>Pseudomonadales</taxon>
        <taxon>Pseudomonadaceae</taxon>
        <taxon>Pseudomonas</taxon>
    </lineage>
</organism>